<dbReference type="EMBL" id="JAODUO010001466">
    <property type="protein sequence ID" value="KAK2163373.1"/>
    <property type="molecule type" value="Genomic_DNA"/>
</dbReference>
<keyword evidence="3 8" id="KW-0812">Transmembrane</keyword>
<evidence type="ECO:0000256" key="1">
    <source>
        <dbReference type="ARBA" id="ARBA00004141"/>
    </source>
</evidence>
<feature type="region of interest" description="Disordered" evidence="7">
    <location>
        <begin position="365"/>
        <end position="384"/>
    </location>
</feature>
<evidence type="ECO:0000256" key="3">
    <source>
        <dbReference type="ARBA" id="ARBA00022692"/>
    </source>
</evidence>
<dbReference type="Proteomes" id="UP001209878">
    <property type="component" value="Unassembled WGS sequence"/>
</dbReference>
<feature type="transmembrane region" description="Helical" evidence="8">
    <location>
        <begin position="777"/>
        <end position="799"/>
    </location>
</feature>
<dbReference type="AlphaFoldDB" id="A0AAD9NCC3"/>
<keyword evidence="4" id="KW-0677">Repeat</keyword>
<feature type="domain" description="ABC-2 type transporter transmembrane" evidence="9">
    <location>
        <begin position="700"/>
        <end position="828"/>
    </location>
</feature>
<organism evidence="10 11">
    <name type="scientific">Ridgeia piscesae</name>
    <name type="common">Tubeworm</name>
    <dbReference type="NCBI Taxonomy" id="27915"/>
    <lineage>
        <taxon>Eukaryota</taxon>
        <taxon>Metazoa</taxon>
        <taxon>Spiralia</taxon>
        <taxon>Lophotrochozoa</taxon>
        <taxon>Annelida</taxon>
        <taxon>Polychaeta</taxon>
        <taxon>Sedentaria</taxon>
        <taxon>Canalipalpata</taxon>
        <taxon>Sabellida</taxon>
        <taxon>Siboglinidae</taxon>
        <taxon>Ridgeia</taxon>
    </lineage>
</organism>
<accession>A0AAD9NCC3</accession>
<keyword evidence="6 8" id="KW-0472">Membrane</keyword>
<feature type="transmembrane region" description="Helical" evidence="8">
    <location>
        <begin position="806"/>
        <end position="827"/>
    </location>
</feature>
<feature type="transmembrane region" description="Helical" evidence="8">
    <location>
        <begin position="700"/>
        <end position="722"/>
    </location>
</feature>
<dbReference type="GO" id="GO:0140359">
    <property type="term" value="F:ABC-type transporter activity"/>
    <property type="evidence" value="ECO:0007669"/>
    <property type="project" value="InterPro"/>
</dbReference>
<sequence length="850" mass="95982">MQAFCDSSRTDEHGFPEFPRSTASKLLKNFQNVAEHNNFFDPGFSVEQMDHLPDLYRSIIDDPAALHNAFEQAKGWKVSEFLTNKSSLLQTLAQNFSIPTEDIDTVLNAHINFTEVYRLLMGSGIFDIAAKIGQHRTRRDLTDIIGGSTGQISGILRQHLGDILKDRLQKSAAVGVAGQAASRLASQMLLDHPQYLMDPEVMKVAGVLLGFNSPSQLDPVIVADVLKKILLDPVNLHFIVCDDAEEMNRILIFPENNNTHFQDATQAALCNMSTEGWQKLSQVLNEDISSHQIVDLLQLENLNLTQATHRVKEFVTNLEEFVLFEENLASLVKLASTLPQGNCGQSSSTVMTTASPSNITMTTTTMGTNSTHHQPEDGDGDEKKKKHHVMNKYAGLVKIWVAMQTTICGRPAISMEKLNSMSIDDPSLTSKHQKHDIGILVHLLYSNPKILYSPNGTQADEVIKKADGIFLLLDRISQYATKWLNVSSEIREYLLQNDTKVNLDSIRNMQSQLHESPHLPAIAYLIHNDSIRRFIENGSVPSVKFFIDQLDVVDNAACSWLSLIKGIKLDIFKGFRTEEELVDYFLNQAYHDGVTVLASVVFTNMENDGKLPPHVVYKIRQNASFVQSTRLVREKFWYPGPHNWGYLYYQFGFVWIQDVIERAIVDLHANRSVTEPGSYVHQMPYPCYMQDSFLFMIEHVMPMCLTISWVYTVAMLVQSIVYEKEQRLKEVMKMMGLSNSVHWLAWFITTFIQMGITMAILTVMLKYGLILTHSNAFLIYFVLMLFVVATISFSFLISVCYSKAKLAAACAGIIYFITYVPYMYVAIREEAAGDKIEAWAKSLAVCRTNL</sequence>
<evidence type="ECO:0000256" key="2">
    <source>
        <dbReference type="ARBA" id="ARBA00022448"/>
    </source>
</evidence>
<evidence type="ECO:0000259" key="9">
    <source>
        <dbReference type="Pfam" id="PF12698"/>
    </source>
</evidence>
<evidence type="ECO:0000313" key="10">
    <source>
        <dbReference type="EMBL" id="KAK2163373.1"/>
    </source>
</evidence>
<keyword evidence="5 8" id="KW-1133">Transmembrane helix</keyword>
<feature type="transmembrane region" description="Helical" evidence="8">
    <location>
        <begin position="743"/>
        <end position="765"/>
    </location>
</feature>
<dbReference type="InterPro" id="IPR026082">
    <property type="entry name" value="ABCA"/>
</dbReference>
<evidence type="ECO:0000313" key="11">
    <source>
        <dbReference type="Proteomes" id="UP001209878"/>
    </source>
</evidence>
<evidence type="ECO:0000256" key="6">
    <source>
        <dbReference type="ARBA" id="ARBA00023136"/>
    </source>
</evidence>
<keyword evidence="11" id="KW-1185">Reference proteome</keyword>
<reference evidence="10" key="1">
    <citation type="journal article" date="2023" name="Mol. Biol. Evol.">
        <title>Third-Generation Sequencing Reveals the Adaptive Role of the Epigenome in Three Deep-Sea Polychaetes.</title>
        <authorList>
            <person name="Perez M."/>
            <person name="Aroh O."/>
            <person name="Sun Y."/>
            <person name="Lan Y."/>
            <person name="Juniper S.K."/>
            <person name="Young C.R."/>
            <person name="Angers B."/>
            <person name="Qian P.Y."/>
        </authorList>
    </citation>
    <scope>NUCLEOTIDE SEQUENCE</scope>
    <source>
        <strain evidence="10">R07B-5</strain>
    </source>
</reference>
<name>A0AAD9NCC3_RIDPI</name>
<protein>
    <recommendedName>
        <fullName evidence="9">ABC-2 type transporter transmembrane domain-containing protein</fullName>
    </recommendedName>
</protein>
<evidence type="ECO:0000256" key="4">
    <source>
        <dbReference type="ARBA" id="ARBA00022737"/>
    </source>
</evidence>
<evidence type="ECO:0000256" key="7">
    <source>
        <dbReference type="SAM" id="MobiDB-lite"/>
    </source>
</evidence>
<dbReference type="GO" id="GO:0016020">
    <property type="term" value="C:membrane"/>
    <property type="evidence" value="ECO:0007669"/>
    <property type="project" value="UniProtKB-SubCell"/>
</dbReference>
<comment type="caution">
    <text evidence="10">The sequence shown here is derived from an EMBL/GenBank/DDBJ whole genome shotgun (WGS) entry which is preliminary data.</text>
</comment>
<proteinExistence type="predicted"/>
<dbReference type="GO" id="GO:0005319">
    <property type="term" value="F:lipid transporter activity"/>
    <property type="evidence" value="ECO:0007669"/>
    <property type="project" value="TreeGrafter"/>
</dbReference>
<dbReference type="PANTHER" id="PTHR19229:SF36">
    <property type="entry name" value="ATP-BINDING CASSETTE SUB-FAMILY A MEMBER 2"/>
    <property type="match status" value="1"/>
</dbReference>
<gene>
    <name evidence="10" type="ORF">NP493_1466g00008</name>
</gene>
<keyword evidence="2" id="KW-0813">Transport</keyword>
<dbReference type="PANTHER" id="PTHR19229">
    <property type="entry name" value="ATP-BINDING CASSETTE TRANSPORTER SUBFAMILY A ABCA"/>
    <property type="match status" value="1"/>
</dbReference>
<comment type="subcellular location">
    <subcellularLocation>
        <location evidence="1">Membrane</location>
        <topology evidence="1">Multi-pass membrane protein</topology>
    </subcellularLocation>
</comment>
<dbReference type="InterPro" id="IPR013525">
    <property type="entry name" value="ABC2_TM"/>
</dbReference>
<evidence type="ECO:0000256" key="8">
    <source>
        <dbReference type="SAM" id="Phobius"/>
    </source>
</evidence>
<evidence type="ECO:0000256" key="5">
    <source>
        <dbReference type="ARBA" id="ARBA00022989"/>
    </source>
</evidence>
<dbReference type="Pfam" id="PF12698">
    <property type="entry name" value="ABC2_membrane_3"/>
    <property type="match status" value="1"/>
</dbReference>